<proteinExistence type="predicted"/>
<evidence type="ECO:0000256" key="5">
    <source>
        <dbReference type="SAM" id="Phobius"/>
    </source>
</evidence>
<dbReference type="Proteomes" id="UP000018362">
    <property type="component" value="Unassembled WGS sequence"/>
</dbReference>
<dbReference type="RefSeq" id="WP_022125884.1">
    <property type="nucleotide sequence ID" value="NZ_FR880974.1"/>
</dbReference>
<keyword evidence="3 5" id="KW-1133">Transmembrane helix</keyword>
<evidence type="ECO:0000256" key="1">
    <source>
        <dbReference type="ARBA" id="ARBA00004141"/>
    </source>
</evidence>
<evidence type="ECO:0000313" key="7">
    <source>
        <dbReference type="EMBL" id="CDA70521.1"/>
    </source>
</evidence>
<dbReference type="InterPro" id="IPR010432">
    <property type="entry name" value="RDD"/>
</dbReference>
<evidence type="ECO:0000313" key="8">
    <source>
        <dbReference type="Proteomes" id="UP000018362"/>
    </source>
</evidence>
<keyword evidence="2 5" id="KW-0812">Transmembrane</keyword>
<protein>
    <submittedName>
        <fullName evidence="7">RDD domain containing protein</fullName>
    </submittedName>
</protein>
<dbReference type="AlphaFoldDB" id="R6CGC9"/>
<comment type="caution">
    <text evidence="7">The sequence shown here is derived from an EMBL/GenBank/DDBJ whole genome shotgun (WGS) entry which is preliminary data.</text>
</comment>
<name>R6CGC9_9BACT</name>
<feature type="transmembrane region" description="Helical" evidence="5">
    <location>
        <begin position="37"/>
        <end position="54"/>
    </location>
</feature>
<dbReference type="EMBL" id="CBCJ010000069">
    <property type="protein sequence ID" value="CDA70521.1"/>
    <property type="molecule type" value="Genomic_DNA"/>
</dbReference>
<gene>
    <name evidence="7" type="ORF">BN509_01587</name>
</gene>
<reference evidence="7" key="1">
    <citation type="submission" date="2012-11" db="EMBL/GenBank/DDBJ databases">
        <title>Dependencies among metagenomic species, viruses, plasmids and units of genetic variation.</title>
        <authorList>
            <person name="Nielsen H.B."/>
            <person name="Almeida M."/>
            <person name="Juncker A.S."/>
            <person name="Rasmussen S."/>
            <person name="Li J."/>
            <person name="Sunagawa S."/>
            <person name="Plichta D."/>
            <person name="Gautier L."/>
            <person name="Le Chatelier E."/>
            <person name="Peletier E."/>
            <person name="Bonde I."/>
            <person name="Nielsen T."/>
            <person name="Manichanh C."/>
            <person name="Arumugam M."/>
            <person name="Batto J."/>
            <person name="Santos M.B.Q.D."/>
            <person name="Blom N."/>
            <person name="Borruel N."/>
            <person name="Burgdorf K.S."/>
            <person name="Boumezbeur F."/>
            <person name="Casellas F."/>
            <person name="Dore J."/>
            <person name="Guarner F."/>
            <person name="Hansen T."/>
            <person name="Hildebrand F."/>
            <person name="Kaas R.S."/>
            <person name="Kennedy S."/>
            <person name="Kristiansen K."/>
            <person name="Kultima J.R."/>
            <person name="Leonard P."/>
            <person name="Levenez F."/>
            <person name="Lund O."/>
            <person name="Moumen B."/>
            <person name="Le Paslier D."/>
            <person name="Pons N."/>
            <person name="Pedersen O."/>
            <person name="Prifti E."/>
            <person name="Qin J."/>
            <person name="Raes J."/>
            <person name="Tap J."/>
            <person name="Tims S."/>
            <person name="Ussery D.W."/>
            <person name="Yamada T."/>
            <person name="MetaHit consortium"/>
            <person name="Renault P."/>
            <person name="Sicheritz-Ponten T."/>
            <person name="Bork P."/>
            <person name="Wang J."/>
            <person name="Brunak S."/>
            <person name="Ehrlich S.D."/>
        </authorList>
    </citation>
    <scope>NUCLEOTIDE SEQUENCE [LARGE SCALE GENOMIC DNA]</scope>
</reference>
<feature type="domain" description="RDD" evidence="6">
    <location>
        <begin position="4"/>
        <end position="116"/>
    </location>
</feature>
<keyword evidence="4 5" id="KW-0472">Membrane</keyword>
<feature type="transmembrane region" description="Helical" evidence="5">
    <location>
        <begin position="7"/>
        <end position="31"/>
    </location>
</feature>
<accession>R6CGC9</accession>
<evidence type="ECO:0000256" key="2">
    <source>
        <dbReference type="ARBA" id="ARBA00022692"/>
    </source>
</evidence>
<evidence type="ECO:0000259" key="6">
    <source>
        <dbReference type="Pfam" id="PF06271"/>
    </source>
</evidence>
<dbReference type="Pfam" id="PF06271">
    <property type="entry name" value="RDD"/>
    <property type="match status" value="1"/>
</dbReference>
<evidence type="ECO:0000256" key="4">
    <source>
        <dbReference type="ARBA" id="ARBA00023136"/>
    </source>
</evidence>
<dbReference type="GO" id="GO:0016020">
    <property type="term" value="C:membrane"/>
    <property type="evidence" value="ECO:0007669"/>
    <property type="project" value="UniProtKB-SubCell"/>
</dbReference>
<sequence>MDYTKRFLSFLIDEIIFSVMSIVLMLILSHIGILKENFNFSIIGPIIFWSLFIFKDLKGKSFGKSIFKLQIVDCQTKKTASSLKCVLRNLFYILGIFDLIFMCYHSQGRRLGDYIVGTKVIKL</sequence>
<organism evidence="7 8">
    <name type="scientific">Phocaeicola coprocola CAG:162</name>
    <dbReference type="NCBI Taxonomy" id="1263040"/>
    <lineage>
        <taxon>Bacteria</taxon>
        <taxon>Pseudomonadati</taxon>
        <taxon>Bacteroidota</taxon>
        <taxon>Bacteroidia</taxon>
        <taxon>Bacteroidales</taxon>
        <taxon>Bacteroidaceae</taxon>
        <taxon>Phocaeicola</taxon>
    </lineage>
</organism>
<comment type="subcellular location">
    <subcellularLocation>
        <location evidence="1">Membrane</location>
        <topology evidence="1">Multi-pass membrane protein</topology>
    </subcellularLocation>
</comment>
<evidence type="ECO:0000256" key="3">
    <source>
        <dbReference type="ARBA" id="ARBA00022989"/>
    </source>
</evidence>
<feature type="transmembrane region" description="Helical" evidence="5">
    <location>
        <begin position="86"/>
        <end position="107"/>
    </location>
</feature>